<dbReference type="Pfam" id="PF00069">
    <property type="entry name" value="Pkinase"/>
    <property type="match status" value="1"/>
</dbReference>
<evidence type="ECO:0000256" key="1">
    <source>
        <dbReference type="SAM" id="MobiDB-lite"/>
    </source>
</evidence>
<dbReference type="EMBL" id="JARBJD010000063">
    <property type="protein sequence ID" value="KAK2955770.1"/>
    <property type="molecule type" value="Genomic_DNA"/>
</dbReference>
<keyword evidence="4" id="KW-1185">Reference proteome</keyword>
<sequence>MNYSQSPLSSYVTSKCEAKEVIEWKDLMEWFVCAVIGLELKASSREKLAEFDWDDVLIDELGILRIIVVPSNVSSSPPNSPQSFSDDISSLSLLFISLIEQLSTSACLSKRIDQHFQPNLLASVLPRLMNYLIKTGYVFPVRTPLVINKLIAELIKFTNTNLPKDVSLFDAFLMLPVFVDSAVHGMESGGFVVTNVNPSAHSVKSDALNSTRFGKILEPELVAIRKQFDPELFEEARRILLWKEFLERVASGEEVVTDSDLTPNEDPKTGCICGRVRGEFDVISAFVALFSTHLPRSTPQLFTSESLELLTIVHSLLTSPLPPSLPTSPLPPSHPIHPTQFMTNILTISQFNNPSPIERFSSTLFDEADDEVLARSLIRCNSVCGLVGPEKCIRDIPTFFDRTVSVLGSSNAVVREAAFSLFNHLTAVSSIYPLFPRILPRLRSAFHDGQLEEQMALLRISTTWIVATVVHPSLQPFPFAQFDWADLCSIDLSQNLLLSDSVNMLMHLRHPAIERLIGRAKANEILLFFERHQHAAARISAEFDHLINQRIDAKTQHLLISYCLQMSLLLKSDFSQNLTNFLTTSSDPEVMYLLPLQNCFDLLCHTSLNRHKPRQPPLDLLYERVLRARLLNFFLYSREMDPESTPSVLNTASCGFHALCRRGAHINLIESNWIPADQRLNISSHLFFTPHASDTFHLFHCFPPPLVIRFFVHIFSFTSNRAVQVDALKVMMLTLLLVTAPFGDCVSLKGIFRSVDKRNDDNSEKSLDSQIASDCESLEWLNIPTGFRSVRIIVSGRLRKRGLCDWDSVSIDSKLWEETRNGEPRLLSPSLPNSLGGSTTFRLSLLRVTLTSGTITPSDIVEWDAGGFGSVVELIEKSTQEHYAGKIIQCITPKDRARIDREVNRLRKFVHPGIVGLKEVASLDNSKVIVMELGGQSLAEIVRDHTSRGVLVAREVVYRVMVDVSSALNLMHNHESGATAHGDVKMENILLFPGGHFKLCDLGAAESEDVSSTRGVMSQLYVSPERMDSETGRATCSSDVWALGIVLHWLLFGEPPFKSQNTARLFREIGSFRVSQIGSDCGGEERALLMRMLDPIPETRVTSCQLCSFGVFRCLVNTPSGVWRLKDAEDNEHLNELQMEKNACKHAEENYQRMEAELKIKNETILRLERELTDARSNKPQSPLQPAPHSSGVRSTASLASTPERQGTVTRSQIGAVAIELFDKASWKVSRNVFTKTRTGFASLVSFEFGAVVARLSFTIRNVTDGTFEVGILSSSLSNEAVTKFFPDQKGGAGWDLHRNARDSTQNWKKTNRGIACLTGKAEQKVMLEADGREGKRTLKLSQDGATQPVFFSNIPVPFRFAVYIWMKNDAVEIESVEVVDEPKMVGGIIPVAMDE</sequence>
<dbReference type="PANTHER" id="PTHR44167:SF18">
    <property type="entry name" value="PROTEIN KINASE DOMAIN-CONTAINING PROTEIN"/>
    <property type="match status" value="1"/>
</dbReference>
<feature type="domain" description="Protein kinase" evidence="2">
    <location>
        <begin position="857"/>
        <end position="1112"/>
    </location>
</feature>
<protein>
    <recommendedName>
        <fullName evidence="2">Protein kinase domain-containing protein</fullName>
    </recommendedName>
</protein>
<organism evidence="3 4">
    <name type="scientific">Blattamonas nauphoetae</name>
    <dbReference type="NCBI Taxonomy" id="2049346"/>
    <lineage>
        <taxon>Eukaryota</taxon>
        <taxon>Metamonada</taxon>
        <taxon>Preaxostyla</taxon>
        <taxon>Oxymonadida</taxon>
        <taxon>Blattamonas</taxon>
    </lineage>
</organism>
<evidence type="ECO:0000313" key="3">
    <source>
        <dbReference type="EMBL" id="KAK2955770.1"/>
    </source>
</evidence>
<feature type="compositionally biased region" description="Polar residues" evidence="1">
    <location>
        <begin position="1192"/>
        <end position="1208"/>
    </location>
</feature>
<dbReference type="PANTHER" id="PTHR44167">
    <property type="entry name" value="OVARIAN-SPECIFIC SERINE/THREONINE-PROTEIN KINASE LOK-RELATED"/>
    <property type="match status" value="1"/>
</dbReference>
<reference evidence="3 4" key="1">
    <citation type="journal article" date="2022" name="bioRxiv">
        <title>Genomics of Preaxostyla Flagellates Illuminates Evolutionary Transitions and the Path Towards Mitochondrial Loss.</title>
        <authorList>
            <person name="Novak L.V.F."/>
            <person name="Treitli S.C."/>
            <person name="Pyrih J."/>
            <person name="Halakuc P."/>
            <person name="Pipaliya S.V."/>
            <person name="Vacek V."/>
            <person name="Brzon O."/>
            <person name="Soukal P."/>
            <person name="Eme L."/>
            <person name="Dacks J.B."/>
            <person name="Karnkowska A."/>
            <person name="Elias M."/>
            <person name="Hampl V."/>
        </authorList>
    </citation>
    <scope>NUCLEOTIDE SEQUENCE [LARGE SCALE GENOMIC DNA]</scope>
    <source>
        <strain evidence="3">NAU3</strain>
        <tissue evidence="3">Gut</tissue>
    </source>
</reference>
<dbReference type="SUPFAM" id="SSF48371">
    <property type="entry name" value="ARM repeat"/>
    <property type="match status" value="1"/>
</dbReference>
<evidence type="ECO:0000259" key="2">
    <source>
        <dbReference type="PROSITE" id="PS50011"/>
    </source>
</evidence>
<dbReference type="SMART" id="SM00220">
    <property type="entry name" value="S_TKc"/>
    <property type="match status" value="1"/>
</dbReference>
<dbReference type="PROSITE" id="PS50011">
    <property type="entry name" value="PROTEIN_KINASE_DOM"/>
    <property type="match status" value="1"/>
</dbReference>
<dbReference type="SUPFAM" id="SSF56112">
    <property type="entry name" value="Protein kinase-like (PK-like)"/>
    <property type="match status" value="1"/>
</dbReference>
<dbReference type="Gene3D" id="1.10.510.10">
    <property type="entry name" value="Transferase(Phosphotransferase) domain 1"/>
    <property type="match status" value="1"/>
</dbReference>
<gene>
    <name evidence="3" type="ORF">BLNAU_9306</name>
</gene>
<dbReference type="Proteomes" id="UP001281761">
    <property type="component" value="Unassembled WGS sequence"/>
</dbReference>
<dbReference type="InterPro" id="IPR000719">
    <property type="entry name" value="Prot_kinase_dom"/>
</dbReference>
<feature type="region of interest" description="Disordered" evidence="1">
    <location>
        <begin position="1174"/>
        <end position="1208"/>
    </location>
</feature>
<name>A0ABQ9XWA9_9EUKA</name>
<comment type="caution">
    <text evidence="3">The sequence shown here is derived from an EMBL/GenBank/DDBJ whole genome shotgun (WGS) entry which is preliminary data.</text>
</comment>
<dbReference type="CDD" id="cd14014">
    <property type="entry name" value="STKc_PknB_like"/>
    <property type="match status" value="1"/>
</dbReference>
<dbReference type="InterPro" id="IPR011009">
    <property type="entry name" value="Kinase-like_dom_sf"/>
</dbReference>
<accession>A0ABQ9XWA9</accession>
<evidence type="ECO:0000313" key="4">
    <source>
        <dbReference type="Proteomes" id="UP001281761"/>
    </source>
</evidence>
<proteinExistence type="predicted"/>
<dbReference type="InterPro" id="IPR016024">
    <property type="entry name" value="ARM-type_fold"/>
</dbReference>